<keyword evidence="6" id="KW-0677">Repeat</keyword>
<feature type="domain" description="RanBP2-type" evidence="23">
    <location>
        <begin position="1199"/>
        <end position="1228"/>
    </location>
</feature>
<keyword evidence="25" id="KW-1185">Reference proteome</keyword>
<evidence type="ECO:0000256" key="18">
    <source>
        <dbReference type="ARBA" id="ARBA00078197"/>
    </source>
</evidence>
<feature type="compositionally biased region" description="Polar residues" evidence="21">
    <location>
        <begin position="1560"/>
        <end position="1573"/>
    </location>
</feature>
<feature type="compositionally biased region" description="Low complexity" evidence="21">
    <location>
        <begin position="333"/>
        <end position="344"/>
    </location>
</feature>
<evidence type="ECO:0000256" key="8">
    <source>
        <dbReference type="ARBA" id="ARBA00022816"/>
    </source>
</evidence>
<sequence length="1968" mass="213045">MEGWNQCKRSHSCMVKLKNQMRVKEQSSWSWRCDTCMASNPLKEACSQKFTCSSAGALITGPPGSVEGKSGVVQSNDPHDEPSTSLLESLDLTTGDEGEEMIFKARGKLFRYNSNIKAWQEGCVGEVKILKNLEIGRARLLMKTEKVHQSSLAGSAFEIPTEKPSSHVIKSPTPASQSSASHLASTKPRVTQPSVMGNQPGSNLLTVPRPIVTSVSTAKPSSHLIKSPTPASQSLASHLASTKPTVTTQSLSASQSLASHLASTKPTATTQSPFAGFSLNKVPGTSSSFASSQILQIPKSTAPVTTISASSPFAGFSSQTTPSKKDTPALFGSNTSSQSSKDSSAAQQYPVQLTALLVGGPNEEEEGTAESPRPGFCAPSQSSETSQRKLGQSPMAVKSSLSQKKEDKPNTTTLKGKNDNYDDDVIFMGEVKATPEQVAKAEKLMLPANFYLYEQRPPCPVSEAASQPPSFFGNAAISSLSFASLSADGDASFAKKDTSTKPFQFAGAGAPVFGSTQQDDDNVAEDQEYDPHYDPIISLPENIDLATADEGQEVVFKERAKLYRYDSDTQAWKERGVGDMKILVNPETGKARILMRREQVLKVCASHWLKPDMQLLPMSSSDRAFVWNAIDFAEGEECHRQFALKFKTPKLAAEFKKTFDEMKEGVKPSLTKPVEPLKEKPTEPVEEMKPAALMGEGDSGHRSHQADPVVTHPEEEEAEDDYDKYDGEYEGEEDGYEEDYYEDEDEDDDDEYEDYDDEEEDEECVEEGYPEESSLAGSAFEIPTEKPSSHVIKSPTPASQSSASHVASTKPRVTQPSVMDTSTKPFQFAGAGVPVFGSTQQDNVNVAEDQEYDPHYDPIISLPENIDLTTGDEGQEVVFKERAKLYRYDSDTQAWKERGVGDMKILVNPETGKARILMRREQVLKVCASHWLKPDMQLLPMSSSDHAFVWNAIDFAEGEECHQQFALRFKAPELAAEFKKTFDEMKEGIKPSLTKPVEPVKEKPAEPVEEVKPAASKGEDGSGHRFHQADPVVSHPEEEEAEDDYDKYDGEYEGEEDGYEEDYYEDDDDEYEDYPEEPCLADQFKPTPGSWDCDTCMVNNPADKNQCLACSTTKPGAASQPSKGSSETQPSLSEMFKPASAFWDCNSCMINNPADKVQCMACSTPKPGSSQPSQGTSRDSRGTPGGMGMPSLADQFKPAPGSWNCDTCMVNNPPNKNQCLGCSTAKPGATAQSKKGSSETRPSLSEMFKPASGSWVCDSCMISNPADKVQCMACSTPNPGSSQPSQGTSCDSQGTPGRMGMSGGAFSLGNFKFSGFSSNPSAFSAGSGFGSSGFNKATLGTFLFGQTLSQSSNTTPSSSAGFSFPPRGFSFTQPKPETSKPSDSGGSKMPTTSSFPFTAPTPPNSESTKSAADSPTKEQPLSKQTEAASGQQTITPKCSFGSGVPQFTIGGTNQQKPSSGILFVSNSKRSSPIELTLDQPVKAVDKEKGTKKSGGAFLGNFKFSGFSSNPSAFSAGSGSGSSGFNKSTPGTFLFGKTLPQSSNTTHSSSAGFSLPPAGFSFTQPKPETSQPSDSGGFKVPVASSFSFTAPTPHDPEYTKSASPSTTREQPLSKPTEGVPGQQMITAPKFNFGSLMPQFTFGVINQEEPSSRILFVSTSGSSAPTSQVAGTPSYSTTNQPGCVFGETQTTPVFGAASEKGSTSAFKGFEFGTKQSEPKTEQKEAILFSDFVKNQGEFSFSVNVDNATSSPLKSGAKSLVKSLRLNKTGEYDQEEQRDDIYFEPVVTLPENYKLETGEENEEVKFSQRAKLYRFDVEGSQWKERGVGDIKVLYNPETKKYRIVMRREQVCTVFPLVAIRKELCLEDYDANRRTHDTTGTGIHGMEVSQSNYQTTGLFGQTLTTATQQSKPLFCGARADEETAEEKKEENSSLEVKFSAPADLSYADENKDWHLRGKGQFQILFDKENKIT</sequence>
<feature type="region of interest" description="Disordered" evidence="21">
    <location>
        <begin position="1163"/>
        <end position="1195"/>
    </location>
</feature>
<evidence type="ECO:0000313" key="24">
    <source>
        <dbReference type="EMBL" id="KAJ8030360.1"/>
    </source>
</evidence>
<keyword evidence="5" id="KW-0479">Metal-binding</keyword>
<dbReference type="GO" id="GO:0005643">
    <property type="term" value="C:nuclear pore"/>
    <property type="evidence" value="ECO:0007669"/>
    <property type="project" value="UniProtKB-SubCell"/>
</dbReference>
<keyword evidence="9" id="KW-0862">Zinc</keyword>
<dbReference type="Proteomes" id="UP001152320">
    <property type="component" value="Chromosome 13"/>
</dbReference>
<feature type="domain" description="RanBD1" evidence="22">
    <location>
        <begin position="79"/>
        <end position="149"/>
    </location>
</feature>
<feature type="region of interest" description="Disordered" evidence="21">
    <location>
        <begin position="1354"/>
        <end position="1472"/>
    </location>
</feature>
<evidence type="ECO:0000256" key="6">
    <source>
        <dbReference type="ARBA" id="ARBA00022737"/>
    </source>
</evidence>
<evidence type="ECO:0000256" key="15">
    <source>
        <dbReference type="ARBA" id="ARBA00023242"/>
    </source>
</evidence>
<keyword evidence="14" id="KW-0472">Membrane</keyword>
<dbReference type="InterPro" id="IPR045255">
    <property type="entry name" value="RanBP1-like"/>
</dbReference>
<feature type="region of interest" description="Disordered" evidence="21">
    <location>
        <begin position="667"/>
        <end position="818"/>
    </location>
</feature>
<feature type="compositionally biased region" description="Polar residues" evidence="21">
    <location>
        <begin position="1404"/>
        <end position="1436"/>
    </location>
</feature>
<protein>
    <recommendedName>
        <fullName evidence="17">Nuclear pore complex protein Nup153</fullName>
    </recommendedName>
    <alternativeName>
        <fullName evidence="19">153 kDa nucleoporin</fullName>
    </alternativeName>
    <alternativeName>
        <fullName evidence="18">Nucleoporin Nup153</fullName>
    </alternativeName>
</protein>
<evidence type="ECO:0000256" key="1">
    <source>
        <dbReference type="ARBA" id="ARBA00001947"/>
    </source>
</evidence>
<dbReference type="SUPFAM" id="SSF90209">
    <property type="entry name" value="Ran binding protein zinc finger-like"/>
    <property type="match status" value="4"/>
</dbReference>
<feature type="region of interest" description="Disordered" evidence="21">
    <location>
        <begin position="989"/>
        <end position="1072"/>
    </location>
</feature>
<feature type="compositionally biased region" description="Polar residues" evidence="21">
    <location>
        <begin position="796"/>
        <end position="818"/>
    </location>
</feature>
<dbReference type="GO" id="GO:0016874">
    <property type="term" value="F:ligase activity"/>
    <property type="evidence" value="ECO:0007669"/>
    <property type="project" value="UniProtKB-KW"/>
</dbReference>
<dbReference type="GO" id="GO:0015031">
    <property type="term" value="P:protein transport"/>
    <property type="evidence" value="ECO:0007669"/>
    <property type="project" value="UniProtKB-KW"/>
</dbReference>
<comment type="cofactor">
    <cofactor evidence="1">
        <name>Zn(2+)</name>
        <dbReference type="ChEBI" id="CHEBI:29105"/>
    </cofactor>
</comment>
<feature type="compositionally biased region" description="Polar residues" evidence="21">
    <location>
        <begin position="379"/>
        <end position="390"/>
    </location>
</feature>
<accession>A0A9Q1H2Q8</accession>
<dbReference type="PROSITE" id="PS50196">
    <property type="entry name" value="RANBD1"/>
    <property type="match status" value="4"/>
</dbReference>
<dbReference type="GO" id="GO:0003677">
    <property type="term" value="F:DNA binding"/>
    <property type="evidence" value="ECO:0007669"/>
    <property type="project" value="UniProtKB-KW"/>
</dbReference>
<reference evidence="24" key="1">
    <citation type="submission" date="2021-10" db="EMBL/GenBank/DDBJ databases">
        <title>Tropical sea cucumber genome reveals ecological adaptation and Cuvierian tubules defense mechanism.</title>
        <authorList>
            <person name="Chen T."/>
        </authorList>
    </citation>
    <scope>NUCLEOTIDE SEQUENCE</scope>
    <source>
        <strain evidence="24">Nanhai2018</strain>
        <tissue evidence="24">Muscle</tissue>
    </source>
</reference>
<feature type="compositionally biased region" description="Low complexity" evidence="21">
    <location>
        <begin position="1354"/>
        <end position="1363"/>
    </location>
</feature>
<feature type="domain" description="RanBD1" evidence="22">
    <location>
        <begin position="855"/>
        <end position="991"/>
    </location>
</feature>
<dbReference type="SMART" id="SM00547">
    <property type="entry name" value="ZnF_RBZ"/>
    <property type="match status" value="4"/>
</dbReference>
<evidence type="ECO:0000313" key="25">
    <source>
        <dbReference type="Proteomes" id="UP001152320"/>
    </source>
</evidence>
<evidence type="ECO:0000256" key="10">
    <source>
        <dbReference type="ARBA" id="ARBA00022927"/>
    </source>
</evidence>
<dbReference type="Pfam" id="PF00638">
    <property type="entry name" value="Ran_BP1"/>
    <property type="match status" value="4"/>
</dbReference>
<evidence type="ECO:0000256" key="3">
    <source>
        <dbReference type="ARBA" id="ARBA00004567"/>
    </source>
</evidence>
<dbReference type="SMART" id="SM00160">
    <property type="entry name" value="RanBD"/>
    <property type="match status" value="4"/>
</dbReference>
<dbReference type="FunFam" id="2.30.29.30:FF:000018">
    <property type="entry name" value="E3 SUMO-protein ligase RanBP2"/>
    <property type="match status" value="2"/>
</dbReference>
<dbReference type="CDD" id="cd00835">
    <property type="entry name" value="RanBD_family"/>
    <property type="match status" value="1"/>
</dbReference>
<dbReference type="InterPro" id="IPR001876">
    <property type="entry name" value="Znf_RanBP2"/>
</dbReference>
<feature type="compositionally biased region" description="Polar residues" evidence="21">
    <location>
        <begin position="173"/>
        <end position="205"/>
    </location>
</feature>
<dbReference type="GO" id="GO:0005096">
    <property type="term" value="F:GTPase activator activity"/>
    <property type="evidence" value="ECO:0007669"/>
    <property type="project" value="TreeGrafter"/>
</dbReference>
<feature type="domain" description="RanBD1" evidence="22">
    <location>
        <begin position="1779"/>
        <end position="1871"/>
    </location>
</feature>
<feature type="region of interest" description="Disordered" evidence="21">
    <location>
        <begin position="313"/>
        <end position="346"/>
    </location>
</feature>
<feature type="compositionally biased region" description="Polar residues" evidence="21">
    <location>
        <begin position="1538"/>
        <end position="1551"/>
    </location>
</feature>
<dbReference type="FunFam" id="4.10.1060.10:FF:000001">
    <property type="entry name" value="Nuclear pore complex protein Nup153"/>
    <property type="match status" value="3"/>
</dbReference>
<dbReference type="OrthoDB" id="2357150at2759"/>
<dbReference type="GO" id="GO:0031965">
    <property type="term" value="C:nuclear membrane"/>
    <property type="evidence" value="ECO:0007669"/>
    <property type="project" value="UniProtKB-SubCell"/>
</dbReference>
<feature type="compositionally biased region" description="Polar residues" evidence="21">
    <location>
        <begin position="229"/>
        <end position="241"/>
    </location>
</feature>
<dbReference type="Pfam" id="PF00641">
    <property type="entry name" value="Zn_ribbon_RanBP"/>
    <property type="match status" value="4"/>
</dbReference>
<feature type="compositionally biased region" description="Polar residues" evidence="21">
    <location>
        <begin position="313"/>
        <end position="322"/>
    </location>
</feature>
<feature type="compositionally biased region" description="Polar residues" evidence="21">
    <location>
        <begin position="1449"/>
        <end position="1470"/>
    </location>
</feature>
<feature type="compositionally biased region" description="Polar residues" evidence="21">
    <location>
        <begin position="1599"/>
        <end position="1609"/>
    </location>
</feature>
<comment type="caution">
    <text evidence="24">The sequence shown here is derived from an EMBL/GenBank/DDBJ whole genome shotgun (WGS) entry which is preliminary data.</text>
</comment>
<feature type="region of interest" description="Disordered" evidence="21">
    <location>
        <begin position="156"/>
        <end position="241"/>
    </location>
</feature>
<dbReference type="InterPro" id="IPR000156">
    <property type="entry name" value="Ran_bind_dom"/>
</dbReference>
<keyword evidence="24" id="KW-0436">Ligase</keyword>
<keyword evidence="10" id="KW-0653">Protein transport</keyword>
<evidence type="ECO:0000256" key="20">
    <source>
        <dbReference type="PROSITE-ProRule" id="PRU00322"/>
    </source>
</evidence>
<feature type="domain" description="RanBP2-type" evidence="23">
    <location>
        <begin position="1139"/>
        <end position="1168"/>
    </location>
</feature>
<dbReference type="EMBL" id="JAIZAY010000013">
    <property type="protein sequence ID" value="KAJ8030360.1"/>
    <property type="molecule type" value="Genomic_DNA"/>
</dbReference>
<feature type="domain" description="RanBD1" evidence="22">
    <location>
        <begin position="532"/>
        <end position="668"/>
    </location>
</feature>
<dbReference type="PROSITE" id="PS50199">
    <property type="entry name" value="ZF_RANBP2_2"/>
    <property type="match status" value="4"/>
</dbReference>
<dbReference type="Gene3D" id="4.10.1060.10">
    <property type="entry name" value="Zinc finger, RanBP2-type"/>
    <property type="match status" value="4"/>
</dbReference>
<keyword evidence="8" id="KW-0509">mRNA transport</keyword>
<keyword evidence="12" id="KW-0238">DNA-binding</keyword>
<evidence type="ECO:0000256" key="9">
    <source>
        <dbReference type="ARBA" id="ARBA00022833"/>
    </source>
</evidence>
<dbReference type="PROSITE" id="PS01358">
    <property type="entry name" value="ZF_RANBP2_1"/>
    <property type="match status" value="4"/>
</dbReference>
<evidence type="ECO:0000256" key="12">
    <source>
        <dbReference type="ARBA" id="ARBA00023125"/>
    </source>
</evidence>
<feature type="compositionally biased region" description="Polar residues" evidence="21">
    <location>
        <begin position="1370"/>
        <end position="1385"/>
    </location>
</feature>
<dbReference type="FunFam" id="4.10.1060.10:FF:000003">
    <property type="entry name" value="E3 SUMO-protein ligase RanBP2"/>
    <property type="match status" value="1"/>
</dbReference>
<dbReference type="GO" id="GO:0005737">
    <property type="term" value="C:cytoplasm"/>
    <property type="evidence" value="ECO:0007669"/>
    <property type="project" value="TreeGrafter"/>
</dbReference>
<feature type="compositionally biased region" description="Acidic residues" evidence="21">
    <location>
        <begin position="1037"/>
        <end position="1072"/>
    </location>
</feature>
<organism evidence="24 25">
    <name type="scientific">Holothuria leucospilota</name>
    <name type="common">Black long sea cucumber</name>
    <name type="synonym">Mertensiothuria leucospilota</name>
    <dbReference type="NCBI Taxonomy" id="206669"/>
    <lineage>
        <taxon>Eukaryota</taxon>
        <taxon>Metazoa</taxon>
        <taxon>Echinodermata</taxon>
        <taxon>Eleutherozoa</taxon>
        <taxon>Echinozoa</taxon>
        <taxon>Holothuroidea</taxon>
        <taxon>Aspidochirotacea</taxon>
        <taxon>Aspidochirotida</taxon>
        <taxon>Holothuriidae</taxon>
        <taxon>Holothuria</taxon>
    </lineage>
</organism>
<evidence type="ECO:0000259" key="22">
    <source>
        <dbReference type="PROSITE" id="PS50196"/>
    </source>
</evidence>
<evidence type="ECO:0000256" key="11">
    <source>
        <dbReference type="ARBA" id="ARBA00023010"/>
    </source>
</evidence>
<evidence type="ECO:0000256" key="21">
    <source>
        <dbReference type="SAM" id="MobiDB-lite"/>
    </source>
</evidence>
<proteinExistence type="inferred from homology"/>
<feature type="region of interest" description="Disordered" evidence="21">
    <location>
        <begin position="63"/>
        <end position="85"/>
    </location>
</feature>
<comment type="subcellular location">
    <subcellularLocation>
        <location evidence="2">Nucleus membrane</location>
    </subcellularLocation>
    <subcellularLocation>
        <location evidence="3">Nucleus</location>
        <location evidence="3">Nuclear pore complex</location>
    </subcellularLocation>
</comment>
<keyword evidence="11" id="KW-0811">Translocation</keyword>
<feature type="region of interest" description="Disordered" evidence="21">
    <location>
        <begin position="1276"/>
        <end position="1298"/>
    </location>
</feature>
<evidence type="ECO:0000256" key="14">
    <source>
        <dbReference type="ARBA" id="ARBA00023136"/>
    </source>
</evidence>
<feature type="compositionally biased region" description="Polar residues" evidence="21">
    <location>
        <begin position="1276"/>
        <end position="1295"/>
    </location>
</feature>
<keyword evidence="15" id="KW-0539">Nucleus</keyword>
<feature type="region of interest" description="Disordered" evidence="21">
    <location>
        <begin position="1512"/>
        <end position="1623"/>
    </location>
</feature>
<dbReference type="GO" id="GO:0051028">
    <property type="term" value="P:mRNA transport"/>
    <property type="evidence" value="ECO:0007669"/>
    <property type="project" value="UniProtKB-KW"/>
</dbReference>
<name>A0A9Q1H2Q8_HOLLE</name>
<evidence type="ECO:0000256" key="5">
    <source>
        <dbReference type="ARBA" id="ARBA00022723"/>
    </source>
</evidence>
<evidence type="ECO:0000256" key="7">
    <source>
        <dbReference type="ARBA" id="ARBA00022771"/>
    </source>
</evidence>
<keyword evidence="7 20" id="KW-0863">Zinc-finger</keyword>
<dbReference type="PANTHER" id="PTHR23138:SF87">
    <property type="entry name" value="E3 SUMO-PROTEIN LIGASE RANBP2"/>
    <property type="match status" value="1"/>
</dbReference>
<dbReference type="InterPro" id="IPR036443">
    <property type="entry name" value="Znf_RanBP2_sf"/>
</dbReference>
<feature type="region of interest" description="Disordered" evidence="21">
    <location>
        <begin position="1112"/>
        <end position="1132"/>
    </location>
</feature>
<evidence type="ECO:0000256" key="13">
    <source>
        <dbReference type="ARBA" id="ARBA00023132"/>
    </source>
</evidence>
<evidence type="ECO:0000256" key="2">
    <source>
        <dbReference type="ARBA" id="ARBA00004126"/>
    </source>
</evidence>
<keyword evidence="4" id="KW-0813">Transport</keyword>
<comment type="similarity">
    <text evidence="16">Belongs to the NUP153 family.</text>
</comment>
<dbReference type="InterPro" id="IPR011993">
    <property type="entry name" value="PH-like_dom_sf"/>
</dbReference>
<evidence type="ECO:0000259" key="23">
    <source>
        <dbReference type="PROSITE" id="PS50199"/>
    </source>
</evidence>
<dbReference type="Gene3D" id="2.30.29.30">
    <property type="entry name" value="Pleckstrin-homology domain (PH domain)/Phosphotyrosine-binding domain (PTB)"/>
    <property type="match status" value="4"/>
</dbReference>
<feature type="domain" description="RanBP2-type" evidence="23">
    <location>
        <begin position="1251"/>
        <end position="1280"/>
    </location>
</feature>
<dbReference type="GO" id="GO:0008270">
    <property type="term" value="F:zinc ion binding"/>
    <property type="evidence" value="ECO:0007669"/>
    <property type="project" value="UniProtKB-KW"/>
</dbReference>
<feature type="compositionally biased region" description="Basic and acidic residues" evidence="21">
    <location>
        <begin position="675"/>
        <end position="689"/>
    </location>
</feature>
<dbReference type="SUPFAM" id="SSF50729">
    <property type="entry name" value="PH domain-like"/>
    <property type="match status" value="4"/>
</dbReference>
<evidence type="ECO:0000256" key="19">
    <source>
        <dbReference type="ARBA" id="ARBA00079437"/>
    </source>
</evidence>
<keyword evidence="13" id="KW-0906">Nuclear pore complex</keyword>
<feature type="domain" description="RanBP2-type" evidence="23">
    <location>
        <begin position="1087"/>
        <end position="1116"/>
    </location>
</feature>
<feature type="compositionally biased region" description="Acidic residues" evidence="21">
    <location>
        <begin position="714"/>
        <end position="770"/>
    </location>
</feature>
<dbReference type="PANTHER" id="PTHR23138">
    <property type="entry name" value="RAN BINDING PROTEIN"/>
    <property type="match status" value="1"/>
</dbReference>
<evidence type="ECO:0000256" key="4">
    <source>
        <dbReference type="ARBA" id="ARBA00022448"/>
    </source>
</evidence>
<feature type="compositionally biased region" description="Polar residues" evidence="21">
    <location>
        <begin position="1166"/>
        <end position="1177"/>
    </location>
</feature>
<feature type="compositionally biased region" description="Basic and acidic residues" evidence="21">
    <location>
        <begin position="998"/>
        <end position="1023"/>
    </location>
</feature>
<feature type="region of interest" description="Disordered" evidence="21">
    <location>
        <begin position="361"/>
        <end position="421"/>
    </location>
</feature>
<evidence type="ECO:0000256" key="16">
    <source>
        <dbReference type="ARBA" id="ARBA00060842"/>
    </source>
</evidence>
<gene>
    <name evidence="24" type="ORF">HOLleu_26757</name>
</gene>
<evidence type="ECO:0000256" key="17">
    <source>
        <dbReference type="ARBA" id="ARBA00068609"/>
    </source>
</evidence>